<dbReference type="Pfam" id="PF01661">
    <property type="entry name" value="Macro"/>
    <property type="match status" value="1"/>
</dbReference>
<dbReference type="SMART" id="SM00506">
    <property type="entry name" value="A1pp"/>
    <property type="match status" value="1"/>
</dbReference>
<evidence type="ECO:0000313" key="3">
    <source>
        <dbReference type="EMBL" id="ETS06679.1"/>
    </source>
</evidence>
<dbReference type="Proteomes" id="UP000024376">
    <property type="component" value="Unassembled WGS sequence"/>
</dbReference>
<evidence type="ECO:0000313" key="4">
    <source>
        <dbReference type="Proteomes" id="UP000024376"/>
    </source>
</evidence>
<reference evidence="4" key="1">
    <citation type="journal article" date="2013" name="Ind. Biotechnol.">
        <title>Comparative genomics analysis of Trichoderma reesei strains.</title>
        <authorList>
            <person name="Koike H."/>
            <person name="Aerts A."/>
            <person name="LaButti K."/>
            <person name="Grigoriev I.V."/>
            <person name="Baker S.E."/>
        </authorList>
    </citation>
    <scope>NUCLEOTIDE SEQUENCE [LARGE SCALE GENOMIC DNA]</scope>
    <source>
        <strain evidence="4">ATCC 56765 / BCRC 32924 / NRRL 11460 / Rut C-30</strain>
    </source>
</reference>
<feature type="region of interest" description="Disordered" evidence="1">
    <location>
        <begin position="68"/>
        <end position="87"/>
    </location>
</feature>
<dbReference type="Gene3D" id="3.40.220.10">
    <property type="entry name" value="Leucine Aminopeptidase, subunit E, domain 1"/>
    <property type="match status" value="1"/>
</dbReference>
<evidence type="ECO:0000256" key="1">
    <source>
        <dbReference type="SAM" id="MobiDB-lite"/>
    </source>
</evidence>
<sequence length="274" mass="29292">MPGEQLRALKSVLLKSSLTLTSNYTKHQAPKFALISSYPNHKAFTTAKMPSRVVRSVDDLPTIGALYSSGQLPSETPTAPLRKPSQDVNRRVSLVRTDITSLAVDAIVNAAKNSLRGGGGVDGAIHRAAGPGLVRECLARYPDGCDTGDAVITAGHNLPARNVIHTVGPIYQSQAASEPLLRSCYQACLRTAVENDCATIAFSGISTGVYGYPADNAAHVACSVVRDFLEQQDTEGKIQRVIFVTFLDKDVNAYNSVLPLYFPPAENELPPARG</sequence>
<dbReference type="PANTHER" id="PTHR11106">
    <property type="entry name" value="GANGLIOSIDE INDUCED DIFFERENTIATION ASSOCIATED PROTEIN 2-RELATED"/>
    <property type="match status" value="1"/>
</dbReference>
<dbReference type="OrthoDB" id="6077599at2759"/>
<dbReference type="EMBL" id="KI911139">
    <property type="protein sequence ID" value="ETS06679.1"/>
    <property type="molecule type" value="Genomic_DNA"/>
</dbReference>
<name>A0A024SKQ4_HYPJR</name>
<dbReference type="KEGG" id="trr:M419DRAFT_23313"/>
<proteinExistence type="predicted"/>
<organism evidence="3 4">
    <name type="scientific">Hypocrea jecorina (strain ATCC 56765 / BCRC 32924 / NRRL 11460 / Rut C-30)</name>
    <name type="common">Trichoderma reesei</name>
    <dbReference type="NCBI Taxonomy" id="1344414"/>
    <lineage>
        <taxon>Eukaryota</taxon>
        <taxon>Fungi</taxon>
        <taxon>Dikarya</taxon>
        <taxon>Ascomycota</taxon>
        <taxon>Pezizomycotina</taxon>
        <taxon>Sordariomycetes</taxon>
        <taxon>Hypocreomycetidae</taxon>
        <taxon>Hypocreales</taxon>
        <taxon>Hypocreaceae</taxon>
        <taxon>Trichoderma</taxon>
    </lineage>
</organism>
<dbReference type="InterPro" id="IPR043472">
    <property type="entry name" value="Macro_dom-like"/>
</dbReference>
<dbReference type="PANTHER" id="PTHR11106:SF27">
    <property type="entry name" value="MACRO DOMAIN-CONTAINING PROTEIN"/>
    <property type="match status" value="1"/>
</dbReference>
<evidence type="ECO:0000259" key="2">
    <source>
        <dbReference type="PROSITE" id="PS51154"/>
    </source>
</evidence>
<dbReference type="CDD" id="cd02908">
    <property type="entry name" value="Macro_OAADPr_deacetylase"/>
    <property type="match status" value="1"/>
</dbReference>
<feature type="compositionally biased region" description="Polar residues" evidence="1">
    <location>
        <begin position="68"/>
        <end position="77"/>
    </location>
</feature>
<dbReference type="NCBIfam" id="NF001664">
    <property type="entry name" value="PRK00431.1-6"/>
    <property type="match status" value="1"/>
</dbReference>
<dbReference type="InterPro" id="IPR002589">
    <property type="entry name" value="Macro_dom"/>
</dbReference>
<gene>
    <name evidence="3" type="ORF">M419DRAFT_23313</name>
</gene>
<protein>
    <submittedName>
        <fullName evidence="3">A1pp-domain-containing protein</fullName>
    </submittedName>
</protein>
<dbReference type="PROSITE" id="PS51154">
    <property type="entry name" value="MACRO"/>
    <property type="match status" value="1"/>
</dbReference>
<feature type="domain" description="Macro" evidence="2">
    <location>
        <begin position="79"/>
        <end position="262"/>
    </location>
</feature>
<dbReference type="HOGENOM" id="CLU_046550_3_1_1"/>
<dbReference type="SUPFAM" id="SSF52949">
    <property type="entry name" value="Macro domain-like"/>
    <property type="match status" value="1"/>
</dbReference>
<accession>A0A024SKQ4</accession>
<dbReference type="AlphaFoldDB" id="A0A024SKQ4"/>